<keyword evidence="5" id="KW-0862">Zinc</keyword>
<feature type="transmembrane region" description="Helical" evidence="7">
    <location>
        <begin position="137"/>
        <end position="156"/>
    </location>
</feature>
<evidence type="ECO:0000256" key="3">
    <source>
        <dbReference type="ARBA" id="ARBA00022989"/>
    </source>
</evidence>
<feature type="binding site" evidence="5">
    <location>
        <position position="94"/>
    </location>
    <ligand>
        <name>Zn(2+)</name>
        <dbReference type="ChEBI" id="CHEBI:29105"/>
    </ligand>
</feature>
<evidence type="ECO:0000256" key="5">
    <source>
        <dbReference type="PIRSR" id="PIRSR604254-1"/>
    </source>
</evidence>
<comment type="subcellular location">
    <subcellularLocation>
        <location evidence="1">Membrane</location>
        <topology evidence="1">Multi-pass membrane protein</topology>
    </subcellularLocation>
</comment>
<proteinExistence type="predicted"/>
<accession>A0A2L0UBX3</accession>
<dbReference type="RefSeq" id="WP_208740665.1">
    <property type="nucleotide sequence ID" value="NZ_CP024915.1"/>
</dbReference>
<dbReference type="GO" id="GO:0046872">
    <property type="term" value="F:metal ion binding"/>
    <property type="evidence" value="ECO:0007669"/>
    <property type="project" value="UniProtKB-KW"/>
</dbReference>
<feature type="transmembrane region" description="Helical" evidence="7">
    <location>
        <begin position="162"/>
        <end position="180"/>
    </location>
</feature>
<keyword evidence="5" id="KW-0479">Metal-binding</keyword>
<feature type="transmembrane region" description="Helical" evidence="7">
    <location>
        <begin position="224"/>
        <end position="244"/>
    </location>
</feature>
<feature type="binding site" evidence="5">
    <location>
        <position position="226"/>
    </location>
    <ligand>
        <name>Zn(2+)</name>
        <dbReference type="ChEBI" id="CHEBI:29105"/>
    </ligand>
</feature>
<dbReference type="AlphaFoldDB" id="A0A2L0UBX3"/>
<feature type="transmembrane region" description="Helical" evidence="7">
    <location>
        <begin position="74"/>
        <end position="93"/>
    </location>
</feature>
<feature type="transmembrane region" description="Helical" evidence="7">
    <location>
        <begin position="47"/>
        <end position="67"/>
    </location>
</feature>
<dbReference type="PANTHER" id="PTHR20855">
    <property type="entry name" value="ADIPOR/PROGESTIN RECEPTOR-RELATED"/>
    <property type="match status" value="1"/>
</dbReference>
<sequence>MTPRRPAPVPGPPDPAGSPDTALGNAVDAVAGPLADAIATKPLWRGWIHAVATPLAVAAGIVLVVLAPTPGLRIASAVYALTGVLLFGVSAVYHRGSWSPGVKVVLKRLDHTNIMLVIAGSYTPLAWALLERGKAGTLLWIIWSGAIAGVLFRNLWVHAPRWLYVPVYVALGLASVFYMPDFFAANVPAAVLICVGGVLYIAGAVFYGIKRPNFSVRLFGFHELFHAFTVAAFAAHFIAIMLAVTDPIRA</sequence>
<keyword evidence="2 7" id="KW-0812">Transmembrane</keyword>
<organism evidence="8 9">
    <name type="scientific">Arthrobacter agilis</name>
    <dbReference type="NCBI Taxonomy" id="37921"/>
    <lineage>
        <taxon>Bacteria</taxon>
        <taxon>Bacillati</taxon>
        <taxon>Actinomycetota</taxon>
        <taxon>Actinomycetes</taxon>
        <taxon>Micrococcales</taxon>
        <taxon>Micrococcaceae</taxon>
        <taxon>Arthrobacter</taxon>
    </lineage>
</organism>
<dbReference type="Proteomes" id="UP000239187">
    <property type="component" value="Chromosome"/>
</dbReference>
<dbReference type="InterPro" id="IPR004254">
    <property type="entry name" value="AdipoR/HlyIII-related"/>
</dbReference>
<feature type="transmembrane region" description="Helical" evidence="7">
    <location>
        <begin position="113"/>
        <end position="130"/>
    </location>
</feature>
<evidence type="ECO:0000256" key="6">
    <source>
        <dbReference type="SAM" id="MobiDB-lite"/>
    </source>
</evidence>
<evidence type="ECO:0000256" key="7">
    <source>
        <dbReference type="SAM" id="Phobius"/>
    </source>
</evidence>
<evidence type="ECO:0000313" key="8">
    <source>
        <dbReference type="EMBL" id="AUZ86783.1"/>
    </source>
</evidence>
<dbReference type="PANTHER" id="PTHR20855:SF3">
    <property type="entry name" value="LD03007P"/>
    <property type="match status" value="1"/>
</dbReference>
<keyword evidence="4 7" id="KW-0472">Membrane</keyword>
<dbReference type="EMBL" id="CP024915">
    <property type="protein sequence ID" value="AUZ86783.1"/>
    <property type="molecule type" value="Genomic_DNA"/>
</dbReference>
<feature type="compositionally biased region" description="Pro residues" evidence="6">
    <location>
        <begin position="1"/>
        <end position="16"/>
    </location>
</feature>
<evidence type="ECO:0000256" key="4">
    <source>
        <dbReference type="ARBA" id="ARBA00023136"/>
    </source>
</evidence>
<evidence type="ECO:0000256" key="1">
    <source>
        <dbReference type="ARBA" id="ARBA00004141"/>
    </source>
</evidence>
<gene>
    <name evidence="8" type="ORF">CVO76_03345</name>
</gene>
<name>A0A2L0UBX3_9MICC</name>
<dbReference type="Pfam" id="PF03006">
    <property type="entry name" value="HlyIII"/>
    <property type="match status" value="1"/>
</dbReference>
<feature type="binding site" evidence="5">
    <location>
        <position position="222"/>
    </location>
    <ligand>
        <name>Zn(2+)</name>
        <dbReference type="ChEBI" id="CHEBI:29105"/>
    </ligand>
</feature>
<feature type="transmembrane region" description="Helical" evidence="7">
    <location>
        <begin position="187"/>
        <end position="209"/>
    </location>
</feature>
<feature type="region of interest" description="Disordered" evidence="6">
    <location>
        <begin position="1"/>
        <end position="21"/>
    </location>
</feature>
<evidence type="ECO:0000256" key="2">
    <source>
        <dbReference type="ARBA" id="ARBA00022692"/>
    </source>
</evidence>
<protein>
    <submittedName>
        <fullName evidence="8">Hemolysin III</fullName>
    </submittedName>
</protein>
<evidence type="ECO:0000313" key="9">
    <source>
        <dbReference type="Proteomes" id="UP000239187"/>
    </source>
</evidence>
<keyword evidence="3 7" id="KW-1133">Transmembrane helix</keyword>
<dbReference type="GO" id="GO:0016020">
    <property type="term" value="C:membrane"/>
    <property type="evidence" value="ECO:0007669"/>
    <property type="project" value="UniProtKB-SubCell"/>
</dbReference>
<reference evidence="8 9" key="1">
    <citation type="submission" date="2017-11" db="EMBL/GenBank/DDBJ databases">
        <title>Draft genome of Arthrobacter agilis strain UMCV2, a plant growth-promoting rhizobacterium and biocontrol capacity of phytopathogenic fungi.</title>
        <authorList>
            <person name="Martinez-Camara R."/>
            <person name="Santoyo G."/>
            <person name="Moreno-Hagelsieb G."/>
            <person name="Valencia-Cantero E."/>
        </authorList>
    </citation>
    <scope>NUCLEOTIDE SEQUENCE [LARGE SCALE GENOMIC DNA]</scope>
    <source>
        <strain evidence="8 9">UMCV2</strain>
    </source>
</reference>